<gene>
    <name evidence="2" type="ORF">Q7V77_11180</name>
</gene>
<dbReference type="Gene3D" id="1.25.40.10">
    <property type="entry name" value="Tetratricopeptide repeat domain"/>
    <property type="match status" value="1"/>
</dbReference>
<protein>
    <submittedName>
        <fullName evidence="2">Rgg/GadR/MutR family transcriptional regulator</fullName>
    </submittedName>
</protein>
<dbReference type="Pfam" id="PF21259">
    <property type="entry name" value="Rgg_C"/>
    <property type="match status" value="1"/>
</dbReference>
<dbReference type="NCBIfam" id="TIGR01716">
    <property type="entry name" value="RGG_Cterm"/>
    <property type="match status" value="1"/>
</dbReference>
<organism evidence="2 3">
    <name type="scientific">Streptococcus suis</name>
    <dbReference type="NCBI Taxonomy" id="1307"/>
    <lineage>
        <taxon>Bacteria</taxon>
        <taxon>Bacillati</taxon>
        <taxon>Bacillota</taxon>
        <taxon>Bacilli</taxon>
        <taxon>Lactobacillales</taxon>
        <taxon>Streptococcaceae</taxon>
        <taxon>Streptococcus</taxon>
    </lineage>
</organism>
<dbReference type="EMBL" id="JAUTFT010000033">
    <property type="protein sequence ID" value="MDW8636241.1"/>
    <property type="molecule type" value="Genomic_DNA"/>
</dbReference>
<dbReference type="InterPro" id="IPR011990">
    <property type="entry name" value="TPR-like_helical_dom_sf"/>
</dbReference>
<evidence type="ECO:0000313" key="2">
    <source>
        <dbReference type="EMBL" id="MDW8636241.1"/>
    </source>
</evidence>
<dbReference type="AlphaFoldDB" id="A0AAP6DXD8"/>
<feature type="domain" description="HTH cro/C1-type" evidence="1">
    <location>
        <begin position="26"/>
        <end position="60"/>
    </location>
</feature>
<reference evidence="2" key="1">
    <citation type="submission" date="2023-07" db="EMBL/GenBank/DDBJ databases">
        <title>Characterization of virulence traits, antimicrobial resistance genes carried by mobile genetic elements and competence in Streptococcus suis strains isolated in France.</title>
        <authorList>
            <person name="Dechene-Tempier M."/>
            <person name="Marois-Crehan C."/>
            <person name="De Boisseson C."/>
            <person name="Lucas P."/>
            <person name="Bougeard S."/>
            <person name="Libante V."/>
            <person name="Payot S."/>
        </authorList>
    </citation>
    <scope>NUCLEOTIDE SEQUENCE</scope>
    <source>
        <strain evidence="2">1532</strain>
    </source>
</reference>
<dbReference type="InterPro" id="IPR001387">
    <property type="entry name" value="Cro/C1-type_HTH"/>
</dbReference>
<dbReference type="PANTHER" id="PTHR37038:SF12">
    <property type="entry name" value="TRANSCRIPTIONAL REGULATOR"/>
    <property type="match status" value="1"/>
</dbReference>
<dbReference type="InterPro" id="IPR053163">
    <property type="entry name" value="HTH-type_regulator_Rgg"/>
</dbReference>
<dbReference type="PROSITE" id="PS50943">
    <property type="entry name" value="HTH_CROC1"/>
    <property type="match status" value="1"/>
</dbReference>
<sequence length="283" mass="33634">MNFGQTVEFIRHQKNFSIKQICGDYLSRQTYYRFVKDEIDISAKKLFYILDSLNVNVDEFLFINNNFQVSKEFSDMEKVKFHFENKDIKELNNLLTNYSSKSSSKEQVLSSLISSLIGRLTGEKAPNEEKLLREYLINIETWTHYETVLFNNSMFIFDNEFIELVFAKINYNIEKYSTLRYYGNESIRMFINMVILYIDRQDLIRAQQTLDTLQTFKLNDDCLYEKSCILFFSEVLNYLTRKTSTLNNCFSVITYFKMVGSTSIASMFELYLENIVKNYPYQT</sequence>
<dbReference type="InterPro" id="IPR010982">
    <property type="entry name" value="Lambda_DNA-bd_dom_sf"/>
</dbReference>
<dbReference type="InterPro" id="IPR010057">
    <property type="entry name" value="Transcription_activator_Rgg_C"/>
</dbReference>
<dbReference type="PANTHER" id="PTHR37038">
    <property type="entry name" value="TRANSCRIPTIONAL REGULATOR-RELATED"/>
    <property type="match status" value="1"/>
</dbReference>
<evidence type="ECO:0000259" key="1">
    <source>
        <dbReference type="PROSITE" id="PS50943"/>
    </source>
</evidence>
<name>A0AAP6DXD8_STRSU</name>
<dbReference type="SUPFAM" id="SSF47413">
    <property type="entry name" value="lambda repressor-like DNA-binding domains"/>
    <property type="match status" value="1"/>
</dbReference>
<proteinExistence type="predicted"/>
<dbReference type="RefSeq" id="WP_232981349.1">
    <property type="nucleotide sequence ID" value="NZ_CP134474.1"/>
</dbReference>
<evidence type="ECO:0000313" key="3">
    <source>
        <dbReference type="Proteomes" id="UP001272448"/>
    </source>
</evidence>
<dbReference type="GO" id="GO:0003677">
    <property type="term" value="F:DNA binding"/>
    <property type="evidence" value="ECO:0007669"/>
    <property type="project" value="InterPro"/>
</dbReference>
<dbReference type="Proteomes" id="UP001272448">
    <property type="component" value="Unassembled WGS sequence"/>
</dbReference>
<accession>A0AAP6DXD8</accession>
<comment type="caution">
    <text evidence="2">The sequence shown here is derived from an EMBL/GenBank/DDBJ whole genome shotgun (WGS) entry which is preliminary data.</text>
</comment>
<dbReference type="CDD" id="cd00093">
    <property type="entry name" value="HTH_XRE"/>
    <property type="match status" value="1"/>
</dbReference>